<evidence type="ECO:0000313" key="2">
    <source>
        <dbReference type="EMBL" id="CAF4294389.1"/>
    </source>
</evidence>
<dbReference type="Proteomes" id="UP000663829">
    <property type="component" value="Unassembled WGS sequence"/>
</dbReference>
<proteinExistence type="predicted"/>
<dbReference type="EMBL" id="CAJOBC010082930">
    <property type="protein sequence ID" value="CAF4294389.1"/>
    <property type="molecule type" value="Genomic_DNA"/>
</dbReference>
<accession>A0A815L189</accession>
<evidence type="ECO:0000313" key="1">
    <source>
        <dbReference type="EMBL" id="CAF1400450.1"/>
    </source>
</evidence>
<dbReference type="Proteomes" id="UP000681722">
    <property type="component" value="Unassembled WGS sequence"/>
</dbReference>
<evidence type="ECO:0000313" key="3">
    <source>
        <dbReference type="Proteomes" id="UP000663829"/>
    </source>
</evidence>
<dbReference type="AlphaFoldDB" id="A0A815L189"/>
<protein>
    <submittedName>
        <fullName evidence="1">Uncharacterized protein</fullName>
    </submittedName>
</protein>
<gene>
    <name evidence="1" type="ORF">GPM918_LOCUS33239</name>
    <name evidence="2" type="ORF">SRO942_LOCUS33921</name>
</gene>
<name>A0A815L189_9BILA</name>
<reference evidence="1" key="1">
    <citation type="submission" date="2021-02" db="EMBL/GenBank/DDBJ databases">
        <authorList>
            <person name="Nowell W R."/>
        </authorList>
    </citation>
    <scope>NUCLEOTIDE SEQUENCE</scope>
</reference>
<organism evidence="1 3">
    <name type="scientific">Didymodactylos carnosus</name>
    <dbReference type="NCBI Taxonomy" id="1234261"/>
    <lineage>
        <taxon>Eukaryota</taxon>
        <taxon>Metazoa</taxon>
        <taxon>Spiralia</taxon>
        <taxon>Gnathifera</taxon>
        <taxon>Rotifera</taxon>
        <taxon>Eurotatoria</taxon>
        <taxon>Bdelloidea</taxon>
        <taxon>Philodinida</taxon>
        <taxon>Philodinidae</taxon>
        <taxon>Didymodactylos</taxon>
    </lineage>
</organism>
<sequence>MKRLLPVNVPKTKAMIVYSAVSPGQPEIFYRGQKIT</sequence>
<keyword evidence="3" id="KW-1185">Reference proteome</keyword>
<comment type="caution">
    <text evidence="1">The sequence shown here is derived from an EMBL/GenBank/DDBJ whole genome shotgun (WGS) entry which is preliminary data.</text>
</comment>
<dbReference type="EMBL" id="CAJNOQ010017508">
    <property type="protein sequence ID" value="CAF1400450.1"/>
    <property type="molecule type" value="Genomic_DNA"/>
</dbReference>
<feature type="non-terminal residue" evidence="1">
    <location>
        <position position="36"/>
    </location>
</feature>